<sequence length="213" mass="22997">MARITKGILGGFSGKVGTIVGANWRGQDIIRSIPKPSSKQPTDKQLLQQTRFSMVISFLQPLKNIQTKYFGSGSGSKSRVNMAVSYTISEALQMNGDVPELVYNKVLITKGDLAGFQNVTAAPQTGNTIALSWENNSAQGNADTADKANAVCYCEELGTFEIFESVAERGALTADVTMPASYTGKEIQVWVFFRNAKETLACNSAYLGAYTLV</sequence>
<proteinExistence type="predicted"/>
<dbReference type="EMBL" id="FTOV01000001">
    <property type="protein sequence ID" value="SIS50639.1"/>
    <property type="molecule type" value="Genomic_DNA"/>
</dbReference>
<reference evidence="1 2" key="1">
    <citation type="submission" date="2017-01" db="EMBL/GenBank/DDBJ databases">
        <authorList>
            <person name="Mah S.A."/>
            <person name="Swanson W.J."/>
            <person name="Moy G.W."/>
            <person name="Vacquier V.D."/>
        </authorList>
    </citation>
    <scope>NUCLEOTIDE SEQUENCE [LARGE SCALE GENOMIC DNA]</scope>
    <source>
        <strain evidence="1 2">DSM 18014</strain>
    </source>
</reference>
<dbReference type="Proteomes" id="UP000185781">
    <property type="component" value="Unassembled WGS sequence"/>
</dbReference>
<dbReference type="RefSeq" id="WP_076390518.1">
    <property type="nucleotide sequence ID" value="NZ_FTOV01000001.1"/>
</dbReference>
<gene>
    <name evidence="1" type="ORF">SAMN05421785_1015</name>
</gene>
<dbReference type="Pfam" id="PF19781">
    <property type="entry name" value="DUF6266"/>
    <property type="match status" value="1"/>
</dbReference>
<name>A0A1N7JMQ3_9FLAO</name>
<accession>A0A1N7JMQ3</accession>
<dbReference type="STRING" id="373672.SAMN05421785_1015"/>
<dbReference type="OrthoDB" id="821958at2"/>
<dbReference type="AlphaFoldDB" id="A0A1N7JMQ3"/>
<dbReference type="InterPro" id="IPR046233">
    <property type="entry name" value="DUF6266"/>
</dbReference>
<protein>
    <submittedName>
        <fullName evidence="1">Uncharacterized protein</fullName>
    </submittedName>
</protein>
<organism evidence="1 2">
    <name type="scientific">Chryseobacterium gambrini</name>
    <dbReference type="NCBI Taxonomy" id="373672"/>
    <lineage>
        <taxon>Bacteria</taxon>
        <taxon>Pseudomonadati</taxon>
        <taxon>Bacteroidota</taxon>
        <taxon>Flavobacteriia</taxon>
        <taxon>Flavobacteriales</taxon>
        <taxon>Weeksellaceae</taxon>
        <taxon>Chryseobacterium group</taxon>
        <taxon>Chryseobacterium</taxon>
    </lineage>
</organism>
<evidence type="ECO:0000313" key="1">
    <source>
        <dbReference type="EMBL" id="SIS50639.1"/>
    </source>
</evidence>
<evidence type="ECO:0000313" key="2">
    <source>
        <dbReference type="Proteomes" id="UP000185781"/>
    </source>
</evidence>